<evidence type="ECO:0000256" key="1">
    <source>
        <dbReference type="ARBA" id="ARBA00007689"/>
    </source>
</evidence>
<sequence length="111" mass="12182">MRAFPPPETRMYIVSLHYDQRPLAEVDAQLEAHRAWLDRHYAAGEFLASGPKVPRTGGVILVRAMPRARLDALLADDPFARAGVARHEVIEFLASKQHPAVAATGLFDAPG</sequence>
<dbReference type="Proteomes" id="UP000253740">
    <property type="component" value="Unassembled WGS sequence"/>
</dbReference>
<dbReference type="AlphaFoldDB" id="A0A0K8QL90"/>
<reference evidence="3" key="1">
    <citation type="submission" date="2015-08" db="EMBL/GenBank/DDBJ databases">
        <title>Complete DNA Sequence of Pseudomonas syringae pv. actinidiae, the Causal Agent of Kiwifruit Canker Disease.</title>
        <authorList>
            <person name="Rikkerink E.H.A."/>
            <person name="Fineran P.C."/>
        </authorList>
    </citation>
    <scope>NUCLEOTIDE SEQUENCE</scope>
    <source>
        <strain evidence="3">SkMP5</strain>
    </source>
</reference>
<accession>A0A0K8QL90</accession>
<dbReference type="Gene3D" id="3.30.70.1060">
    <property type="entry name" value="Dimeric alpha+beta barrel"/>
    <property type="match status" value="1"/>
</dbReference>
<keyword evidence="4" id="KW-1185">Reference proteome</keyword>
<evidence type="ECO:0000259" key="2">
    <source>
        <dbReference type="Pfam" id="PF03795"/>
    </source>
</evidence>
<evidence type="ECO:0000313" key="3">
    <source>
        <dbReference type="EMBL" id="GAP65197.1"/>
    </source>
</evidence>
<dbReference type="PANTHER" id="PTHR37828">
    <property type="entry name" value="GSR2449 PROTEIN"/>
    <property type="match status" value="1"/>
</dbReference>
<dbReference type="PANTHER" id="PTHR37828:SF1">
    <property type="entry name" value="YCII-RELATED DOMAIN-CONTAINING PROTEIN"/>
    <property type="match status" value="1"/>
</dbReference>
<gene>
    <name evidence="3" type="ORF">MBSD_n0486</name>
</gene>
<evidence type="ECO:0000313" key="4">
    <source>
        <dbReference type="Proteomes" id="UP000253740"/>
    </source>
</evidence>
<dbReference type="InterPro" id="IPR005545">
    <property type="entry name" value="YCII"/>
</dbReference>
<dbReference type="EMBL" id="DF970154">
    <property type="protein sequence ID" value="GAP65197.1"/>
    <property type="molecule type" value="Genomic_DNA"/>
</dbReference>
<proteinExistence type="inferred from homology"/>
<dbReference type="Pfam" id="PF03795">
    <property type="entry name" value="YCII"/>
    <property type="match status" value="1"/>
</dbReference>
<organism evidence="3">
    <name type="scientific">Mizugakiibacter sediminis</name>
    <dbReference type="NCBI Taxonomy" id="1475481"/>
    <lineage>
        <taxon>Bacteria</taxon>
        <taxon>Pseudomonadati</taxon>
        <taxon>Pseudomonadota</taxon>
        <taxon>Gammaproteobacteria</taxon>
        <taxon>Lysobacterales</taxon>
        <taxon>Rhodanobacteraceae</taxon>
        <taxon>Mizugakiibacter</taxon>
    </lineage>
</organism>
<dbReference type="InterPro" id="IPR011008">
    <property type="entry name" value="Dimeric_a/b-barrel"/>
</dbReference>
<name>A0A0K8QL90_9GAMM</name>
<comment type="similarity">
    <text evidence="1">Belongs to the YciI family.</text>
</comment>
<dbReference type="SUPFAM" id="SSF54909">
    <property type="entry name" value="Dimeric alpha+beta barrel"/>
    <property type="match status" value="1"/>
</dbReference>
<feature type="domain" description="YCII-related" evidence="2">
    <location>
        <begin position="11"/>
        <end position="92"/>
    </location>
</feature>
<protein>
    <recommendedName>
        <fullName evidence="2">YCII-related domain-containing protein</fullName>
    </recommendedName>
</protein>